<sequence length="56" mass="6427">MESLTNKGYTCYEEVYAVDDEGTARYADIIAFKPNSNEAYIIDPTVRYEVNDPKSR</sequence>
<gene>
    <name evidence="1" type="ORF">O3M35_009530</name>
</gene>
<dbReference type="AlphaFoldDB" id="A0AAW1D414"/>
<accession>A0AAW1D414</accession>
<organism evidence="1 2">
    <name type="scientific">Rhynocoris fuscipes</name>
    <dbReference type="NCBI Taxonomy" id="488301"/>
    <lineage>
        <taxon>Eukaryota</taxon>
        <taxon>Metazoa</taxon>
        <taxon>Ecdysozoa</taxon>
        <taxon>Arthropoda</taxon>
        <taxon>Hexapoda</taxon>
        <taxon>Insecta</taxon>
        <taxon>Pterygota</taxon>
        <taxon>Neoptera</taxon>
        <taxon>Paraneoptera</taxon>
        <taxon>Hemiptera</taxon>
        <taxon>Heteroptera</taxon>
        <taxon>Panheteroptera</taxon>
        <taxon>Cimicomorpha</taxon>
        <taxon>Reduviidae</taxon>
        <taxon>Harpactorinae</taxon>
        <taxon>Harpactorini</taxon>
        <taxon>Rhynocoris</taxon>
    </lineage>
</organism>
<protein>
    <submittedName>
        <fullName evidence="1">Uncharacterized protein</fullName>
    </submittedName>
</protein>
<proteinExistence type="predicted"/>
<dbReference type="Proteomes" id="UP001461498">
    <property type="component" value="Unassembled WGS sequence"/>
</dbReference>
<name>A0AAW1D414_9HEMI</name>
<comment type="caution">
    <text evidence="1">The sequence shown here is derived from an EMBL/GenBank/DDBJ whole genome shotgun (WGS) entry which is preliminary data.</text>
</comment>
<keyword evidence="2" id="KW-1185">Reference proteome</keyword>
<evidence type="ECO:0000313" key="1">
    <source>
        <dbReference type="EMBL" id="KAK9505486.1"/>
    </source>
</evidence>
<evidence type="ECO:0000313" key="2">
    <source>
        <dbReference type="Proteomes" id="UP001461498"/>
    </source>
</evidence>
<dbReference type="EMBL" id="JAPXFL010000006">
    <property type="protein sequence ID" value="KAK9505486.1"/>
    <property type="molecule type" value="Genomic_DNA"/>
</dbReference>
<reference evidence="1 2" key="1">
    <citation type="submission" date="2022-12" db="EMBL/GenBank/DDBJ databases">
        <title>Chromosome-level genome assembly of true bugs.</title>
        <authorList>
            <person name="Ma L."/>
            <person name="Li H."/>
        </authorList>
    </citation>
    <scope>NUCLEOTIDE SEQUENCE [LARGE SCALE GENOMIC DNA]</scope>
    <source>
        <strain evidence="1">Lab_2022b</strain>
    </source>
</reference>